<dbReference type="InterPro" id="IPR004307">
    <property type="entry name" value="TspO_MBR"/>
</dbReference>
<dbReference type="PANTHER" id="PTHR10057">
    <property type="entry name" value="PERIPHERAL-TYPE BENZODIAZEPINE RECEPTOR"/>
    <property type="match status" value="1"/>
</dbReference>
<feature type="transmembrane region" description="Helical" evidence="6">
    <location>
        <begin position="113"/>
        <end position="132"/>
    </location>
</feature>
<dbReference type="GO" id="GO:0033013">
    <property type="term" value="P:tetrapyrrole metabolic process"/>
    <property type="evidence" value="ECO:0007669"/>
    <property type="project" value="UniProtKB-ARBA"/>
</dbReference>
<evidence type="ECO:0000256" key="2">
    <source>
        <dbReference type="ARBA" id="ARBA00007524"/>
    </source>
</evidence>
<evidence type="ECO:0000313" key="8">
    <source>
        <dbReference type="Proteomes" id="UP000587002"/>
    </source>
</evidence>
<dbReference type="FunFam" id="1.20.1260.100:FF:000001">
    <property type="entry name" value="translocator protein 2"/>
    <property type="match status" value="1"/>
</dbReference>
<keyword evidence="4 6" id="KW-1133">Transmembrane helix</keyword>
<dbReference type="GO" id="GO:0016020">
    <property type="term" value="C:membrane"/>
    <property type="evidence" value="ECO:0007669"/>
    <property type="project" value="UniProtKB-SubCell"/>
</dbReference>
<evidence type="ECO:0000256" key="5">
    <source>
        <dbReference type="ARBA" id="ARBA00023136"/>
    </source>
</evidence>
<evidence type="ECO:0000256" key="3">
    <source>
        <dbReference type="ARBA" id="ARBA00022692"/>
    </source>
</evidence>
<protein>
    <submittedName>
        <fullName evidence="7">Tryptophan-rich sensory protein</fullName>
    </submittedName>
</protein>
<keyword evidence="5 6" id="KW-0472">Membrane</keyword>
<evidence type="ECO:0000256" key="4">
    <source>
        <dbReference type="ARBA" id="ARBA00022989"/>
    </source>
</evidence>
<dbReference type="EMBL" id="JACCFJ010000001">
    <property type="protein sequence ID" value="NYI85993.1"/>
    <property type="molecule type" value="Genomic_DNA"/>
</dbReference>
<keyword evidence="8" id="KW-1185">Reference proteome</keyword>
<feature type="transmembrane region" description="Helical" evidence="6">
    <location>
        <begin position="139"/>
        <end position="162"/>
    </location>
</feature>
<feature type="transmembrane region" description="Helical" evidence="6">
    <location>
        <begin position="87"/>
        <end position="107"/>
    </location>
</feature>
<accession>A0A853ATL7</accession>
<dbReference type="Pfam" id="PF03073">
    <property type="entry name" value="TspO_MBR"/>
    <property type="match status" value="1"/>
</dbReference>
<organism evidence="7 8">
    <name type="scientific">Saccharopolyspora hordei</name>
    <dbReference type="NCBI Taxonomy" id="1838"/>
    <lineage>
        <taxon>Bacteria</taxon>
        <taxon>Bacillati</taxon>
        <taxon>Actinomycetota</taxon>
        <taxon>Actinomycetes</taxon>
        <taxon>Pseudonocardiales</taxon>
        <taxon>Pseudonocardiaceae</taxon>
        <taxon>Saccharopolyspora</taxon>
    </lineage>
</organism>
<proteinExistence type="inferred from homology"/>
<dbReference type="CDD" id="cd15904">
    <property type="entry name" value="TSPO_MBR"/>
    <property type="match status" value="1"/>
</dbReference>
<evidence type="ECO:0000313" key="7">
    <source>
        <dbReference type="EMBL" id="NYI85993.1"/>
    </source>
</evidence>
<dbReference type="PIRSF" id="PIRSF005859">
    <property type="entry name" value="PBR"/>
    <property type="match status" value="1"/>
</dbReference>
<feature type="transmembrane region" description="Helical" evidence="6">
    <location>
        <begin position="12"/>
        <end position="34"/>
    </location>
</feature>
<dbReference type="PANTHER" id="PTHR10057:SF0">
    <property type="entry name" value="TRANSLOCATOR PROTEIN"/>
    <property type="match status" value="1"/>
</dbReference>
<comment type="subcellular location">
    <subcellularLocation>
        <location evidence="1">Membrane</location>
        <topology evidence="1">Multi-pass membrane protein</topology>
    </subcellularLocation>
</comment>
<evidence type="ECO:0000256" key="6">
    <source>
        <dbReference type="SAM" id="Phobius"/>
    </source>
</evidence>
<dbReference type="Proteomes" id="UP000587002">
    <property type="component" value="Unassembled WGS sequence"/>
</dbReference>
<feature type="transmembrane region" description="Helical" evidence="6">
    <location>
        <begin position="54"/>
        <end position="75"/>
    </location>
</feature>
<name>A0A853ATL7_9PSEU</name>
<dbReference type="InterPro" id="IPR038330">
    <property type="entry name" value="TspO/MBR-related_sf"/>
</dbReference>
<gene>
    <name evidence="7" type="ORF">HNR68_004623</name>
</gene>
<dbReference type="AlphaFoldDB" id="A0A853ATL7"/>
<comment type="similarity">
    <text evidence="2">Belongs to the TspO/BZRP family.</text>
</comment>
<keyword evidence="3 6" id="KW-0812">Transmembrane</keyword>
<reference evidence="7 8" key="1">
    <citation type="submission" date="2020-07" db="EMBL/GenBank/DDBJ databases">
        <title>Sequencing the genomes of 1000 actinobacteria strains.</title>
        <authorList>
            <person name="Klenk H.-P."/>
        </authorList>
    </citation>
    <scope>NUCLEOTIDE SEQUENCE [LARGE SCALE GENOMIC DNA]</scope>
    <source>
        <strain evidence="7 8">DSM 44065</strain>
    </source>
</reference>
<comment type="caution">
    <text evidence="7">The sequence shown here is derived from an EMBL/GenBank/DDBJ whole genome shotgun (WGS) entry which is preliminary data.</text>
</comment>
<dbReference type="Gene3D" id="1.20.1260.100">
    <property type="entry name" value="TspO/MBR protein"/>
    <property type="match status" value="1"/>
</dbReference>
<sequence>MFAQMRCTVREAVVAAVVVVAAVALVAVVGSLSATTSAEQFTMLQRPSWAPPPWLFGPVWTVLYVLMAAAGWRAWCAGPGRARGQAMAWFAANLVLNAAWTPLFFALGQRTTALFEIVLLDVVVVVTTVLFWRRDRLAGALLLPYLAWSLYATALNGAIVALN</sequence>
<evidence type="ECO:0000256" key="1">
    <source>
        <dbReference type="ARBA" id="ARBA00004141"/>
    </source>
</evidence>